<name>A0A1I2HDN4_9BURK</name>
<dbReference type="Pfam" id="PF00378">
    <property type="entry name" value="ECH_1"/>
    <property type="match status" value="1"/>
</dbReference>
<dbReference type="PANTHER" id="PTHR43802:SF1">
    <property type="entry name" value="IP11341P-RELATED"/>
    <property type="match status" value="1"/>
</dbReference>
<sequence>MHAMSQEPNAYQHVSVSHHGAVTCVTLNRPHKRNALSLQVIAELRHAFDHLPAETGAVVLDGAGEHFCAGLDLSELAETSPAEGLMHSRVWYEAFERIQFGRCPVVCVMHGAVIGGGLELASVAHVRVAEQGAYFGLPEGQRGIFLGGGGSVRVSKLIGASRVAEMMLTGHVYTADEGLVVGLAHHVVAAGEGRRKGMELAARIATNAPLSNFAIMHALPLIAEQPMSHGLMTEGLMATITQSDAEAKARMQAFLQKRAGKVTPQANEGVQ</sequence>
<evidence type="ECO:0000313" key="2">
    <source>
        <dbReference type="EMBL" id="SFF26856.1"/>
    </source>
</evidence>
<dbReference type="NCBIfam" id="NF006013">
    <property type="entry name" value="PRK08150.1"/>
    <property type="match status" value="1"/>
</dbReference>
<dbReference type="GO" id="GO:0003824">
    <property type="term" value="F:catalytic activity"/>
    <property type="evidence" value="ECO:0007669"/>
    <property type="project" value="UniProtKB-ARBA"/>
</dbReference>
<dbReference type="Gene3D" id="3.90.226.10">
    <property type="entry name" value="2-enoyl-CoA Hydratase, Chain A, domain 1"/>
    <property type="match status" value="1"/>
</dbReference>
<accession>A0A1I2HDN4</accession>
<organism evidence="2 3">
    <name type="scientific">Paracidovorax wautersii</name>
    <dbReference type="NCBI Taxonomy" id="1177982"/>
    <lineage>
        <taxon>Bacteria</taxon>
        <taxon>Pseudomonadati</taxon>
        <taxon>Pseudomonadota</taxon>
        <taxon>Betaproteobacteria</taxon>
        <taxon>Burkholderiales</taxon>
        <taxon>Comamonadaceae</taxon>
        <taxon>Paracidovorax</taxon>
    </lineage>
</organism>
<dbReference type="CDD" id="cd06558">
    <property type="entry name" value="crotonase-like"/>
    <property type="match status" value="1"/>
</dbReference>
<evidence type="ECO:0000256" key="1">
    <source>
        <dbReference type="ARBA" id="ARBA00005254"/>
    </source>
</evidence>
<dbReference type="Proteomes" id="UP000199119">
    <property type="component" value="Unassembled WGS sequence"/>
</dbReference>
<dbReference type="Gene3D" id="1.10.12.10">
    <property type="entry name" value="Lyase 2-enoyl-coa Hydratase, Chain A, domain 2"/>
    <property type="match status" value="1"/>
</dbReference>
<reference evidence="3" key="1">
    <citation type="submission" date="2016-10" db="EMBL/GenBank/DDBJ databases">
        <authorList>
            <person name="Varghese N."/>
            <person name="Submissions S."/>
        </authorList>
    </citation>
    <scope>NUCLEOTIDE SEQUENCE [LARGE SCALE GENOMIC DNA]</scope>
    <source>
        <strain evidence="3">DSM 27981</strain>
    </source>
</reference>
<dbReference type="InterPro" id="IPR014748">
    <property type="entry name" value="Enoyl-CoA_hydra_C"/>
</dbReference>
<dbReference type="STRING" id="1177982.SAMN04489711_12142"/>
<keyword evidence="3" id="KW-1185">Reference proteome</keyword>
<dbReference type="EMBL" id="FONX01000021">
    <property type="protein sequence ID" value="SFF26856.1"/>
    <property type="molecule type" value="Genomic_DNA"/>
</dbReference>
<comment type="similarity">
    <text evidence="1">Belongs to the enoyl-CoA hydratase/isomerase family.</text>
</comment>
<protein>
    <submittedName>
        <fullName evidence="2">Enoyl-CoA hydratase/carnithine racemase</fullName>
    </submittedName>
</protein>
<dbReference type="PANTHER" id="PTHR43802">
    <property type="entry name" value="ENOYL-COA HYDRATASE"/>
    <property type="match status" value="1"/>
</dbReference>
<gene>
    <name evidence="2" type="ORF">SAMN04489711_12142</name>
</gene>
<dbReference type="InterPro" id="IPR029045">
    <property type="entry name" value="ClpP/crotonase-like_dom_sf"/>
</dbReference>
<dbReference type="SUPFAM" id="SSF52096">
    <property type="entry name" value="ClpP/crotonase"/>
    <property type="match status" value="1"/>
</dbReference>
<evidence type="ECO:0000313" key="3">
    <source>
        <dbReference type="Proteomes" id="UP000199119"/>
    </source>
</evidence>
<dbReference type="AlphaFoldDB" id="A0A1I2HDN4"/>
<dbReference type="InterPro" id="IPR001753">
    <property type="entry name" value="Enoyl-CoA_hydra/iso"/>
</dbReference>
<proteinExistence type="inferred from homology"/>